<accession>A0A024UFG4</accession>
<evidence type="ECO:0000313" key="1">
    <source>
        <dbReference type="EMBL" id="ETW04637.1"/>
    </source>
</evidence>
<organism evidence="1">
    <name type="scientific">Aphanomyces invadans</name>
    <dbReference type="NCBI Taxonomy" id="157072"/>
    <lineage>
        <taxon>Eukaryota</taxon>
        <taxon>Sar</taxon>
        <taxon>Stramenopiles</taxon>
        <taxon>Oomycota</taxon>
        <taxon>Saprolegniomycetes</taxon>
        <taxon>Saprolegniales</taxon>
        <taxon>Verrucalvaceae</taxon>
        <taxon>Aphanomyces</taxon>
    </lineage>
</organism>
<sequence>MGRIPQLGTPGRYIAVFQANAVSLVTGKRNGQVENRQLREHLAQALARLEQVQHENLVLHQLDLNLHTEVASLRFLVFNPDPQAAAAIRPPGL</sequence>
<dbReference type="RefSeq" id="XP_008866075.1">
    <property type="nucleotide sequence ID" value="XM_008867853.1"/>
</dbReference>
<dbReference type="GeneID" id="20080878"/>
<dbReference type="OrthoDB" id="79802at2759"/>
<proteinExistence type="predicted"/>
<dbReference type="AlphaFoldDB" id="A0A024UFG4"/>
<reference evidence="1" key="1">
    <citation type="submission" date="2013-12" db="EMBL/GenBank/DDBJ databases">
        <title>The Genome Sequence of Aphanomyces invadans NJM9701.</title>
        <authorList>
            <consortium name="The Broad Institute Genomics Platform"/>
            <person name="Russ C."/>
            <person name="Tyler B."/>
            <person name="van West P."/>
            <person name="Dieguez-Uribeondo J."/>
            <person name="Young S.K."/>
            <person name="Zeng Q."/>
            <person name="Gargeya S."/>
            <person name="Fitzgerald M."/>
            <person name="Abouelleil A."/>
            <person name="Alvarado L."/>
            <person name="Chapman S.B."/>
            <person name="Gainer-Dewar J."/>
            <person name="Goldberg J."/>
            <person name="Griggs A."/>
            <person name="Gujja S."/>
            <person name="Hansen M."/>
            <person name="Howarth C."/>
            <person name="Imamovic A."/>
            <person name="Ireland A."/>
            <person name="Larimer J."/>
            <person name="McCowan C."/>
            <person name="Murphy C."/>
            <person name="Pearson M."/>
            <person name="Poon T.W."/>
            <person name="Priest M."/>
            <person name="Roberts A."/>
            <person name="Saif S."/>
            <person name="Shea T."/>
            <person name="Sykes S."/>
            <person name="Wortman J."/>
            <person name="Nusbaum C."/>
            <person name="Birren B."/>
        </authorList>
    </citation>
    <scope>NUCLEOTIDE SEQUENCE [LARGE SCALE GENOMIC DNA]</scope>
    <source>
        <strain evidence="1">NJM9701</strain>
    </source>
</reference>
<dbReference type="EMBL" id="KI913957">
    <property type="protein sequence ID" value="ETW04637.1"/>
    <property type="molecule type" value="Genomic_DNA"/>
</dbReference>
<name>A0A024UFG4_9STRA</name>
<protein>
    <submittedName>
        <fullName evidence="1">Uncharacterized protein</fullName>
    </submittedName>
</protein>
<dbReference type="VEuPathDB" id="FungiDB:H310_03828"/>
<gene>
    <name evidence="1" type="ORF">H310_03828</name>
</gene>